<keyword evidence="4" id="KW-0732">Signal</keyword>
<evidence type="ECO:0000256" key="2">
    <source>
        <dbReference type="RuleBase" id="RU004004"/>
    </source>
</evidence>
<name>A0A372IMK8_9BACT</name>
<keyword evidence="8" id="KW-1185">Reference proteome</keyword>
<dbReference type="GO" id="GO:0009306">
    <property type="term" value="P:protein secretion"/>
    <property type="evidence" value="ECO:0007669"/>
    <property type="project" value="InterPro"/>
</dbReference>
<accession>A0A372IMK8</accession>
<dbReference type="EMBL" id="QVQT01000004">
    <property type="protein sequence ID" value="RFU16105.1"/>
    <property type="molecule type" value="Genomic_DNA"/>
</dbReference>
<comment type="similarity">
    <text evidence="1">Belongs to the bacterial secretin family.</text>
</comment>
<feature type="signal peptide" evidence="4">
    <location>
        <begin position="1"/>
        <end position="33"/>
    </location>
</feature>
<dbReference type="SMART" id="SM00028">
    <property type="entry name" value="TPR"/>
    <property type="match status" value="2"/>
</dbReference>
<dbReference type="InterPro" id="IPR004846">
    <property type="entry name" value="T2SS/T3SS_dom"/>
</dbReference>
<evidence type="ECO:0000256" key="4">
    <source>
        <dbReference type="SAM" id="SignalP"/>
    </source>
</evidence>
<comment type="subcellular location">
    <subcellularLocation>
        <location evidence="2">Cell outer membrane</location>
    </subcellularLocation>
</comment>
<evidence type="ECO:0000256" key="1">
    <source>
        <dbReference type="RuleBase" id="RU004003"/>
    </source>
</evidence>
<dbReference type="GO" id="GO:0015627">
    <property type="term" value="C:type II protein secretion system complex"/>
    <property type="evidence" value="ECO:0007669"/>
    <property type="project" value="TreeGrafter"/>
</dbReference>
<protein>
    <submittedName>
        <fullName evidence="7">Type II secretion system protein GspD</fullName>
    </submittedName>
</protein>
<feature type="domain" description="Type II/III secretion system secretin-like" evidence="5">
    <location>
        <begin position="369"/>
        <end position="533"/>
    </location>
</feature>
<gene>
    <name evidence="7" type="ORF">D0Y96_11835</name>
</gene>
<keyword evidence="2" id="KW-0813">Transport</keyword>
<evidence type="ECO:0000313" key="7">
    <source>
        <dbReference type="EMBL" id="RFU16105.1"/>
    </source>
</evidence>
<evidence type="ECO:0000256" key="3">
    <source>
        <dbReference type="SAM" id="MobiDB-lite"/>
    </source>
</evidence>
<dbReference type="Pfam" id="PF03958">
    <property type="entry name" value="Secretin_N"/>
    <property type="match status" value="1"/>
</dbReference>
<dbReference type="Pfam" id="PF00263">
    <property type="entry name" value="Secretin"/>
    <property type="match status" value="1"/>
</dbReference>
<feature type="region of interest" description="Disordered" evidence="3">
    <location>
        <begin position="132"/>
        <end position="154"/>
    </location>
</feature>
<proteinExistence type="inferred from homology"/>
<comment type="caution">
    <text evidence="7">The sequence shown here is derived from an EMBL/GenBank/DDBJ whole genome shotgun (WGS) entry which is preliminary data.</text>
</comment>
<feature type="compositionally biased region" description="Polar residues" evidence="3">
    <location>
        <begin position="137"/>
        <end position="146"/>
    </location>
</feature>
<feature type="domain" description="NolW-like" evidence="6">
    <location>
        <begin position="257"/>
        <end position="310"/>
    </location>
</feature>
<evidence type="ECO:0000259" key="6">
    <source>
        <dbReference type="Pfam" id="PF03958"/>
    </source>
</evidence>
<dbReference type="InterPro" id="IPR005644">
    <property type="entry name" value="NolW-like"/>
</dbReference>
<feature type="chain" id="PRO_5017043434" evidence="4">
    <location>
        <begin position="34"/>
        <end position="559"/>
    </location>
</feature>
<dbReference type="InterPro" id="IPR019734">
    <property type="entry name" value="TPR_rpt"/>
</dbReference>
<evidence type="ECO:0000259" key="5">
    <source>
        <dbReference type="Pfam" id="PF00263"/>
    </source>
</evidence>
<dbReference type="PRINTS" id="PR00811">
    <property type="entry name" value="BCTERIALGSPD"/>
</dbReference>
<dbReference type="OrthoDB" id="9775455at2"/>
<dbReference type="PANTHER" id="PTHR30332">
    <property type="entry name" value="PROBABLE GENERAL SECRETION PATHWAY PROTEIN D"/>
    <property type="match status" value="1"/>
</dbReference>
<dbReference type="Proteomes" id="UP000264702">
    <property type="component" value="Unassembled WGS sequence"/>
</dbReference>
<dbReference type="InterPro" id="IPR001775">
    <property type="entry name" value="GspD/PilQ"/>
</dbReference>
<dbReference type="PRINTS" id="PR01032">
    <property type="entry name" value="PHAGEIV"/>
</dbReference>
<dbReference type="InterPro" id="IPR050810">
    <property type="entry name" value="Bact_Secretion_Sys_Channel"/>
</dbReference>
<organism evidence="7 8">
    <name type="scientific">Paracidobacterium acidisoli</name>
    <dbReference type="NCBI Taxonomy" id="2303751"/>
    <lineage>
        <taxon>Bacteria</taxon>
        <taxon>Pseudomonadati</taxon>
        <taxon>Acidobacteriota</taxon>
        <taxon>Terriglobia</taxon>
        <taxon>Terriglobales</taxon>
        <taxon>Acidobacteriaceae</taxon>
        <taxon>Paracidobacterium</taxon>
    </lineage>
</organism>
<sequence>MSRRTPARSLARFLSRLLLPLLLLAFTSLSAYAGSSLSAKQLYKDGQAAESSGSITVAYDDYRQACEQDPSDLRYRLARERTRSAAASEYVREGEKLRDAHHSVDALVRFYKALEIDPANALADRDARSLEKELTPGNASGSNLPPSETAPPPQLKLTSIEPLTLHMFEQSDSVYRAVAKTAGINVLFDPQYTPKRIEVDLRNVTIYEALRILGDLSDTFWKPVTHDTIFVAANTHAKRQAFEEQAVQTFYLTNVAQNTDLNDIQTALRNMLANARFYAIPSQNAIVMHGTPDELLLAKTLINSLDQPKPEVIVDITVMEVSRDLTRTIGLSPPTSFSITSGTSQTLNQIARSSSYSISIGQAAADLLLSDSDTRILQNPRLRATDGQKATLKIGERLPVATGSYSSTAAVTGVETQFQYIDVGVNIDMTPTIHTNRDVTLKLSVEVSSEGNIETIDDVSEPIINQQKTEQTVRLKDGEVNLIAGLVQKQTSKTVSGWPGLGEFPLLKYLFSTQEHETKSDEIIFMVVPHIVRAGRAGPPVSPQIDTGTGTAIDLRRLQ</sequence>
<reference evidence="7 8" key="1">
    <citation type="submission" date="2018-08" db="EMBL/GenBank/DDBJ databases">
        <title>Acidipila sp. 4G-K13, an acidobacterium isolated from forest soil.</title>
        <authorList>
            <person name="Gao Z.-H."/>
            <person name="Qiu L.-H."/>
        </authorList>
    </citation>
    <scope>NUCLEOTIDE SEQUENCE [LARGE SCALE GENOMIC DNA]</scope>
    <source>
        <strain evidence="7 8">4G-K13</strain>
    </source>
</reference>
<dbReference type="AlphaFoldDB" id="A0A372IMK8"/>
<dbReference type="GO" id="GO:0009279">
    <property type="term" value="C:cell outer membrane"/>
    <property type="evidence" value="ECO:0007669"/>
    <property type="project" value="UniProtKB-SubCell"/>
</dbReference>
<dbReference type="RefSeq" id="WP_117300124.1">
    <property type="nucleotide sequence ID" value="NZ_QVQT02000004.1"/>
</dbReference>
<evidence type="ECO:0000313" key="8">
    <source>
        <dbReference type="Proteomes" id="UP000264702"/>
    </source>
</evidence>
<dbReference type="PANTHER" id="PTHR30332:SF17">
    <property type="entry name" value="TYPE IV PILIATION SYSTEM PROTEIN DR_0774-RELATED"/>
    <property type="match status" value="1"/>
</dbReference>